<reference evidence="2 3" key="1">
    <citation type="submission" date="2019-03" db="EMBL/GenBank/DDBJ databases">
        <title>Genomic Encyclopedia of Type Strains, Phase IV (KMG-IV): sequencing the most valuable type-strain genomes for metagenomic binning, comparative biology and taxonomic classification.</title>
        <authorList>
            <person name="Goeker M."/>
        </authorList>
    </citation>
    <scope>NUCLEOTIDE SEQUENCE [LARGE SCALE GENOMIC DNA]</scope>
    <source>
        <strain evidence="2 3">DSM 24830</strain>
    </source>
</reference>
<proteinExistence type="predicted"/>
<feature type="compositionally biased region" description="Low complexity" evidence="1">
    <location>
        <begin position="95"/>
        <end position="105"/>
    </location>
</feature>
<dbReference type="CDD" id="cd07178">
    <property type="entry name" value="terB_like_YebE"/>
    <property type="match status" value="1"/>
</dbReference>
<evidence type="ECO:0000256" key="1">
    <source>
        <dbReference type="SAM" id="MobiDB-lite"/>
    </source>
</evidence>
<accession>A0A4R1EU25</accession>
<dbReference type="Gene3D" id="1.10.3680.10">
    <property type="entry name" value="TerB-like"/>
    <property type="match status" value="1"/>
</dbReference>
<name>A0A4R1EU25_9GAMM</name>
<dbReference type="Pfam" id="PF04391">
    <property type="entry name" value="DUF533"/>
    <property type="match status" value="1"/>
</dbReference>
<protein>
    <submittedName>
        <fullName evidence="2">Uncharacterized membrane protein YebE (DUF533 family)</fullName>
    </submittedName>
</protein>
<dbReference type="RefSeq" id="WP_131907752.1">
    <property type="nucleotide sequence ID" value="NZ_BAAAFU010000007.1"/>
</dbReference>
<comment type="caution">
    <text evidence="2">The sequence shown here is derived from an EMBL/GenBank/DDBJ whole genome shotgun (WGS) entry which is preliminary data.</text>
</comment>
<organism evidence="2 3">
    <name type="scientific">Cocleimonas flava</name>
    <dbReference type="NCBI Taxonomy" id="634765"/>
    <lineage>
        <taxon>Bacteria</taxon>
        <taxon>Pseudomonadati</taxon>
        <taxon>Pseudomonadota</taxon>
        <taxon>Gammaproteobacteria</taxon>
        <taxon>Thiotrichales</taxon>
        <taxon>Thiotrichaceae</taxon>
        <taxon>Cocleimonas</taxon>
    </lineage>
</organism>
<dbReference type="OrthoDB" id="7866618at2"/>
<keyword evidence="3" id="KW-1185">Reference proteome</keyword>
<dbReference type="EMBL" id="SMFQ01000005">
    <property type="protein sequence ID" value="TCJ83279.1"/>
    <property type="molecule type" value="Genomic_DNA"/>
</dbReference>
<dbReference type="SUPFAM" id="SSF158682">
    <property type="entry name" value="TerB-like"/>
    <property type="match status" value="1"/>
</dbReference>
<sequence>MSLMGTLGKVAMGVIVAKGVGKMMGGSSGSSGGGLGGLLGSLTGGNNSNSGNTGGGLGGLLGGLAGNSGSGGGLGGILDSLGGSNNSQSGGGLGDLLNNALNGNDPEATSEQDNQAEVMLRAMISAAKSDGVLDDEEKRKITEHLGDATPEEIAFVRQELESPLDTQGLIQSVPRGMEEQVYFMALLAIDLDSNHEAKFLDELAKGLNISNQTCNQIHEKLGAPALYS</sequence>
<dbReference type="Proteomes" id="UP000294887">
    <property type="component" value="Unassembled WGS sequence"/>
</dbReference>
<evidence type="ECO:0000313" key="2">
    <source>
        <dbReference type="EMBL" id="TCJ83279.1"/>
    </source>
</evidence>
<dbReference type="AlphaFoldDB" id="A0A4R1EU25"/>
<gene>
    <name evidence="2" type="ORF">EV695_4019</name>
</gene>
<evidence type="ECO:0000313" key="3">
    <source>
        <dbReference type="Proteomes" id="UP000294887"/>
    </source>
</evidence>
<dbReference type="InterPro" id="IPR029024">
    <property type="entry name" value="TerB-like"/>
</dbReference>
<dbReference type="InterPro" id="IPR007486">
    <property type="entry name" value="YebE"/>
</dbReference>
<feature type="region of interest" description="Disordered" evidence="1">
    <location>
        <begin position="93"/>
        <end position="113"/>
    </location>
</feature>